<comment type="similarity">
    <text evidence="1 2">Belongs to the cytochrome P450 family.</text>
</comment>
<dbReference type="AlphaFoldDB" id="A0A562KMF2"/>
<dbReference type="Gene3D" id="1.10.630.10">
    <property type="entry name" value="Cytochrome P450"/>
    <property type="match status" value="1"/>
</dbReference>
<dbReference type="GO" id="GO:0016705">
    <property type="term" value="F:oxidoreductase activity, acting on paired donors, with incorporation or reduction of molecular oxygen"/>
    <property type="evidence" value="ECO:0007669"/>
    <property type="project" value="InterPro"/>
</dbReference>
<evidence type="ECO:0000256" key="1">
    <source>
        <dbReference type="ARBA" id="ARBA00010617"/>
    </source>
</evidence>
<keyword evidence="2" id="KW-0560">Oxidoreductase</keyword>
<dbReference type="EMBL" id="VLKK01000002">
    <property type="protein sequence ID" value="TWH96570.1"/>
    <property type="molecule type" value="Genomic_DNA"/>
</dbReference>
<dbReference type="InterPro" id="IPR036396">
    <property type="entry name" value="Cyt_P450_sf"/>
</dbReference>
<reference evidence="3 4" key="1">
    <citation type="journal article" date="2015" name="Stand. Genomic Sci.">
        <title>Genomic Encyclopedia of Bacterial and Archaeal Type Strains, Phase III: the genomes of soil and plant-associated and newly described type strains.</title>
        <authorList>
            <person name="Whitman W.B."/>
            <person name="Woyke T."/>
            <person name="Klenk H.P."/>
            <person name="Zhou Y."/>
            <person name="Lilburn T.G."/>
            <person name="Beck B.J."/>
            <person name="De Vos P."/>
            <person name="Vandamme P."/>
            <person name="Eisen J.A."/>
            <person name="Garrity G."/>
            <person name="Hugenholtz P."/>
            <person name="Kyrpides N.C."/>
        </authorList>
    </citation>
    <scope>NUCLEOTIDE SEQUENCE [LARGE SCALE GENOMIC DNA]</scope>
    <source>
        <strain evidence="3 4">CGMCC 1.7748</strain>
    </source>
</reference>
<evidence type="ECO:0000256" key="2">
    <source>
        <dbReference type="RuleBase" id="RU000461"/>
    </source>
</evidence>
<keyword evidence="2" id="KW-0408">Iron</keyword>
<dbReference type="InterPro" id="IPR017972">
    <property type="entry name" value="Cyt_P450_CS"/>
</dbReference>
<dbReference type="PANTHER" id="PTHR46696:SF6">
    <property type="entry name" value="P450, PUTATIVE (EUROFUNG)-RELATED"/>
    <property type="match status" value="1"/>
</dbReference>
<dbReference type="PROSITE" id="PS00086">
    <property type="entry name" value="CYTOCHROME_P450"/>
    <property type="match status" value="1"/>
</dbReference>
<dbReference type="Proteomes" id="UP000316624">
    <property type="component" value="Unassembled WGS sequence"/>
</dbReference>
<dbReference type="SUPFAM" id="SSF48264">
    <property type="entry name" value="Cytochrome P450"/>
    <property type="match status" value="1"/>
</dbReference>
<dbReference type="PRINTS" id="PR00359">
    <property type="entry name" value="BP450"/>
</dbReference>
<dbReference type="CDD" id="cd11035">
    <property type="entry name" value="P450cam-like"/>
    <property type="match status" value="1"/>
</dbReference>
<dbReference type="Pfam" id="PF00067">
    <property type="entry name" value="p450"/>
    <property type="match status" value="1"/>
</dbReference>
<dbReference type="RefSeq" id="WP_021246099.1">
    <property type="nucleotide sequence ID" value="NZ_JACIIY010000009.1"/>
</dbReference>
<keyword evidence="2" id="KW-0503">Monooxygenase</keyword>
<accession>A0A562KMF2</accession>
<evidence type="ECO:0000313" key="4">
    <source>
        <dbReference type="Proteomes" id="UP000316624"/>
    </source>
</evidence>
<keyword evidence="2" id="KW-0349">Heme</keyword>
<name>A0A562KMF2_SPHWJ</name>
<dbReference type="InterPro" id="IPR002397">
    <property type="entry name" value="Cyt_P450_B"/>
</dbReference>
<dbReference type="InterPro" id="IPR001128">
    <property type="entry name" value="Cyt_P450"/>
</dbReference>
<evidence type="ECO:0000313" key="3">
    <source>
        <dbReference type="EMBL" id="TWH96570.1"/>
    </source>
</evidence>
<dbReference type="GO" id="GO:0020037">
    <property type="term" value="F:heme binding"/>
    <property type="evidence" value="ECO:0007669"/>
    <property type="project" value="InterPro"/>
</dbReference>
<keyword evidence="4" id="KW-1185">Reference proteome</keyword>
<organism evidence="3 4">
    <name type="scientific">Sphingobium wenxiniae (strain DSM 21828 / CGMCC 1.7748 / JZ-1)</name>
    <dbReference type="NCBI Taxonomy" id="595605"/>
    <lineage>
        <taxon>Bacteria</taxon>
        <taxon>Pseudomonadati</taxon>
        <taxon>Pseudomonadota</taxon>
        <taxon>Alphaproteobacteria</taxon>
        <taxon>Sphingomonadales</taxon>
        <taxon>Sphingomonadaceae</taxon>
        <taxon>Sphingobium</taxon>
    </lineage>
</organism>
<dbReference type="GO" id="GO:0004497">
    <property type="term" value="F:monooxygenase activity"/>
    <property type="evidence" value="ECO:0007669"/>
    <property type="project" value="UniProtKB-KW"/>
</dbReference>
<keyword evidence="2" id="KW-0479">Metal-binding</keyword>
<proteinExistence type="inferred from homology"/>
<protein>
    <submittedName>
        <fullName evidence="3">Cytochrome P450</fullName>
    </submittedName>
</protein>
<sequence length="402" mass="45344">MNIMAQIAIPDHVDPDHVVDFDFYNDPRYAPDVHEGIAKIVAESPPVFWTPRYGGHWIIAGHAAIFQVVRDTETFSSAKMGIPAPEQEFKQVPINSDPPEHAQYRGPLNKVFSPKAMMAIQDEVRALAADLIEKVRADGHCDFAHAVAEPLPVSIFLKMMGLPLDMLPQYRRWVGEILISNDVQVRGRASGEVIASMSEIIQARMIERRNDIISTLLDTPIDGREVTFEEMQSFCLLLFIAGLDTVMNGMSFGVRHLAKDPALQAELRANPARITDAMEELLRRYTFTMPGRIIARDHEAFGVRFKAGERVLIMLPAADLDAREFPDPLKFDMDRENKVHIAFNSGPHRCAGSHLARIELRILYEEWLKRMPEFRLDPDKPAKFHGGHVIGVDSLPLVWDPS</sequence>
<gene>
    <name evidence="3" type="ORF">IQ35_00501</name>
</gene>
<comment type="caution">
    <text evidence="3">The sequence shown here is derived from an EMBL/GenBank/DDBJ whole genome shotgun (WGS) entry which is preliminary data.</text>
</comment>
<dbReference type="GO" id="GO:0005506">
    <property type="term" value="F:iron ion binding"/>
    <property type="evidence" value="ECO:0007669"/>
    <property type="project" value="InterPro"/>
</dbReference>
<dbReference type="PANTHER" id="PTHR46696">
    <property type="entry name" value="P450, PUTATIVE (EUROFUNG)-RELATED"/>
    <property type="match status" value="1"/>
</dbReference>